<evidence type="ECO:0000256" key="9">
    <source>
        <dbReference type="PIRSR" id="PIRSR005096-1"/>
    </source>
</evidence>
<feature type="active site" description="Proton acceptor" evidence="9">
    <location>
        <position position="330"/>
    </location>
</feature>
<evidence type="ECO:0000256" key="7">
    <source>
        <dbReference type="ARBA" id="ARBA00045743"/>
    </source>
</evidence>
<evidence type="ECO:0000313" key="12">
    <source>
        <dbReference type="EMBL" id="CAB3248219.1"/>
    </source>
</evidence>
<organism evidence="12">
    <name type="scientific">Phallusia mammillata</name>
    <dbReference type="NCBI Taxonomy" id="59560"/>
    <lineage>
        <taxon>Eukaryota</taxon>
        <taxon>Metazoa</taxon>
        <taxon>Chordata</taxon>
        <taxon>Tunicata</taxon>
        <taxon>Ascidiacea</taxon>
        <taxon>Phlebobranchia</taxon>
        <taxon>Ascidiidae</taxon>
        <taxon>Phallusia</taxon>
    </lineage>
</organism>
<dbReference type="UniPathway" id="UPA00214"/>
<comment type="catalytic activity">
    <reaction evidence="1">
        <text>alpha-D-galactose = beta-D-galactose</text>
        <dbReference type="Rhea" id="RHEA:28675"/>
        <dbReference type="ChEBI" id="CHEBI:27667"/>
        <dbReference type="ChEBI" id="CHEBI:28061"/>
        <dbReference type="EC" id="5.1.3.3"/>
    </reaction>
    <physiologicalReaction direction="right-to-left" evidence="1">
        <dbReference type="Rhea" id="RHEA:28677"/>
    </physiologicalReaction>
</comment>
<dbReference type="PANTHER" id="PTHR10091:SF0">
    <property type="entry name" value="GALACTOSE MUTAROTASE"/>
    <property type="match status" value="1"/>
</dbReference>
<evidence type="ECO:0000256" key="1">
    <source>
        <dbReference type="ARBA" id="ARBA00001712"/>
    </source>
</evidence>
<accession>A0A6F9DCT6</accession>
<dbReference type="AlphaFoldDB" id="A0A6F9DCT6"/>
<dbReference type="EMBL" id="LR785350">
    <property type="protein sequence ID" value="CAB3248219.1"/>
    <property type="molecule type" value="mRNA"/>
</dbReference>
<dbReference type="GO" id="GO:0006006">
    <property type="term" value="P:glucose metabolic process"/>
    <property type="evidence" value="ECO:0007669"/>
    <property type="project" value="TreeGrafter"/>
</dbReference>
<feature type="binding site" evidence="10">
    <location>
        <position position="267"/>
    </location>
    <ligand>
        <name>beta-D-galactose</name>
        <dbReference type="ChEBI" id="CHEBI:27667"/>
    </ligand>
</feature>
<dbReference type="CDD" id="cd09019">
    <property type="entry name" value="galactose_mutarotase_like"/>
    <property type="match status" value="1"/>
</dbReference>
<comment type="function">
    <text evidence="7">Mutarotase that catalyzes the interconversion of beta-D-galactose and alpha-D-galactose during galactose metabolism. Beta-D-galactose is metabolized in the liver into glucose 1-phosphate, the primary metabolic fuel, by the action of four enzymes that constitute the Leloir pathway: GALM, GALK1 (galactokinase), GALT (galactose-1-phosphate uridylyltransferase) and GALE (UDP-galactose-4'-epimerase). Involved in the maintenance of the equilibrium between the beta- and alpha-anomers of galactose, therefore ensuring a sufficient supply of the alpha-anomer for GALK1. Also active on D-glucose although shows a preference for galactose over glucose.</text>
</comment>
<keyword evidence="6 8" id="KW-0119">Carbohydrate metabolism</keyword>
<comment type="pathway">
    <text evidence="3 8">Carbohydrate metabolism; hexose metabolism.</text>
</comment>
<dbReference type="EC" id="5.1.3.3" evidence="8"/>
<comment type="similarity">
    <text evidence="4 8">Belongs to the aldose epimerase family.</text>
</comment>
<dbReference type="Pfam" id="PF01263">
    <property type="entry name" value="Aldose_epim"/>
    <property type="match status" value="1"/>
</dbReference>
<name>A0A6F9DCT6_9ASCI</name>
<evidence type="ECO:0000256" key="5">
    <source>
        <dbReference type="ARBA" id="ARBA00023235"/>
    </source>
</evidence>
<gene>
    <name evidence="12" type="primary">Galm</name>
</gene>
<comment type="pathway">
    <text evidence="2">Carbohydrate metabolism; galactose metabolism.</text>
</comment>
<evidence type="ECO:0000256" key="10">
    <source>
        <dbReference type="PIRSR" id="PIRSR005096-2"/>
    </source>
</evidence>
<evidence type="ECO:0000256" key="6">
    <source>
        <dbReference type="ARBA" id="ARBA00023277"/>
    </source>
</evidence>
<dbReference type="InterPro" id="IPR015443">
    <property type="entry name" value="Aldose_1-epimerase"/>
</dbReference>
<evidence type="ECO:0000256" key="3">
    <source>
        <dbReference type="ARBA" id="ARBA00005028"/>
    </source>
</evidence>
<dbReference type="PANTHER" id="PTHR10091">
    <property type="entry name" value="ALDOSE-1-EPIMERASE"/>
    <property type="match status" value="1"/>
</dbReference>
<dbReference type="InterPro" id="IPR014718">
    <property type="entry name" value="GH-type_carb-bd"/>
</dbReference>
<evidence type="ECO:0000256" key="2">
    <source>
        <dbReference type="ARBA" id="ARBA00004947"/>
    </source>
</evidence>
<dbReference type="NCBIfam" id="NF008277">
    <property type="entry name" value="PRK11055.1"/>
    <property type="match status" value="1"/>
</dbReference>
<dbReference type="InterPro" id="IPR011013">
    <property type="entry name" value="Gal_mutarotase_sf_dom"/>
</dbReference>
<proteinExistence type="evidence at transcript level"/>
<reference evidence="12" key="1">
    <citation type="submission" date="2020-04" db="EMBL/GenBank/DDBJ databases">
        <authorList>
            <person name="Neveu A P."/>
        </authorList>
    </citation>
    <scope>NUCLEOTIDE SEQUENCE</scope>
    <source>
        <tissue evidence="12">Whole embryo</tissue>
    </source>
</reference>
<feature type="binding site" evidence="11">
    <location>
        <begin position="102"/>
        <end position="103"/>
    </location>
    <ligand>
        <name>beta-D-galactose</name>
        <dbReference type="ChEBI" id="CHEBI:27667"/>
    </ligand>
</feature>
<dbReference type="InterPro" id="IPR047215">
    <property type="entry name" value="Galactose_mutarotase-like"/>
</dbReference>
<dbReference type="GO" id="GO:0030246">
    <property type="term" value="F:carbohydrate binding"/>
    <property type="evidence" value="ECO:0007669"/>
    <property type="project" value="InterPro"/>
</dbReference>
<dbReference type="PIRSF" id="PIRSF005096">
    <property type="entry name" value="GALM"/>
    <property type="match status" value="1"/>
</dbReference>
<comment type="catalytic activity">
    <reaction evidence="8">
        <text>alpha-D-glucose = beta-D-glucose</text>
        <dbReference type="Rhea" id="RHEA:10264"/>
        <dbReference type="ChEBI" id="CHEBI:15903"/>
        <dbReference type="ChEBI" id="CHEBI:17925"/>
        <dbReference type="EC" id="5.1.3.3"/>
    </reaction>
</comment>
<keyword evidence="5 8" id="KW-0413">Isomerase</keyword>
<dbReference type="GO" id="GO:0033499">
    <property type="term" value="P:galactose catabolic process via UDP-galactose, Leloir pathway"/>
    <property type="evidence" value="ECO:0007669"/>
    <property type="project" value="TreeGrafter"/>
</dbReference>
<evidence type="ECO:0000256" key="11">
    <source>
        <dbReference type="PIRSR" id="PIRSR005096-3"/>
    </source>
</evidence>
<evidence type="ECO:0000256" key="8">
    <source>
        <dbReference type="PIRNR" id="PIRNR005096"/>
    </source>
</evidence>
<dbReference type="Gene3D" id="2.70.98.10">
    <property type="match status" value="1"/>
</dbReference>
<dbReference type="GO" id="GO:0004034">
    <property type="term" value="F:aldose 1-epimerase activity"/>
    <property type="evidence" value="ECO:0007669"/>
    <property type="project" value="UniProtKB-EC"/>
</dbReference>
<protein>
    <recommendedName>
        <fullName evidence="8">Aldose 1-epimerase</fullName>
        <ecNumber evidence="8">5.1.3.3</ecNumber>
    </recommendedName>
</protein>
<feature type="active site" description="Proton donor" evidence="9">
    <location>
        <position position="197"/>
    </location>
</feature>
<evidence type="ECO:0000256" key="4">
    <source>
        <dbReference type="ARBA" id="ARBA00006206"/>
    </source>
</evidence>
<dbReference type="UniPathway" id="UPA00242"/>
<sequence length="366" mass="40578">MQSNVLYPPTYKSASLLLLRYYKMSVVTKKEFGKVDGLVYDLYTIKSNQIEVGLINYGAAMAYLKVPDRDGQQDDIVTGFDTLKEYFNERTFFGSIVGRVGNRIGKGKFTVDGKEYVLDTNNGPNNLHGGFKGFDTKYWSGEIGANSVIFRLTSPDGDQGFPGEVNASVTYTVENSELKISYAATSTKSTPINLTHHSFFNLSGHKSWEKDLSKHEIKMCADRYLPADDACLVTGEIKSVENSPFDLRKPTFLTEELLSTCPGGGIDHTFCLVQNKNRHEAAVLKHTTSGRMMTVETTEPGIQLYTGNFLKGQQGKAGVSYTRHSALCLETQNWPDAVNNPATFPNGILKPGEVYKHTAWFTFGTC</sequence>
<dbReference type="SUPFAM" id="SSF74650">
    <property type="entry name" value="Galactose mutarotase-like"/>
    <property type="match status" value="1"/>
</dbReference>
<dbReference type="InterPro" id="IPR008183">
    <property type="entry name" value="Aldose_1/G6P_1-epimerase"/>
</dbReference>